<dbReference type="GO" id="GO:0004069">
    <property type="term" value="F:L-aspartate:2-oxoglutarate aminotransferase activity"/>
    <property type="evidence" value="ECO:0007669"/>
    <property type="project" value="InterPro"/>
</dbReference>
<gene>
    <name evidence="3" type="ORF">IDM48_08510</name>
</gene>
<dbReference type="SUPFAM" id="SSF53223">
    <property type="entry name" value="Aminoacid dehydrogenase-like, N-terminal domain"/>
    <property type="match status" value="1"/>
</dbReference>
<dbReference type="AlphaFoldDB" id="A0A7H2BIC5"/>
<dbReference type="Gene3D" id="3.40.50.720">
    <property type="entry name" value="NAD(P)-binding Rossmann-like Domain"/>
    <property type="match status" value="1"/>
</dbReference>
<dbReference type="InterPro" id="IPR036291">
    <property type="entry name" value="NAD(P)-bd_dom_sf"/>
</dbReference>
<dbReference type="RefSeq" id="WP_190616932.1">
    <property type="nucleotide sequence ID" value="NZ_BAAAHX010000008.1"/>
</dbReference>
<dbReference type="Pfam" id="PF05088">
    <property type="entry name" value="Bac_GDH_CD"/>
    <property type="match status" value="1"/>
</dbReference>
<dbReference type="Pfam" id="PF21078">
    <property type="entry name" value="GDH_HM3"/>
    <property type="match status" value="1"/>
</dbReference>
<dbReference type="KEGG" id="rama:IDM48_08510"/>
<dbReference type="PANTHER" id="PTHR43403:SF1">
    <property type="entry name" value="NAD-SPECIFIC GLUTAMATE DEHYDROGENASE"/>
    <property type="match status" value="1"/>
</dbReference>
<protein>
    <submittedName>
        <fullName evidence="3">NAD-glutamate dehydrogenase</fullName>
    </submittedName>
</protein>
<keyword evidence="4" id="KW-1185">Reference proteome</keyword>
<dbReference type="InterPro" id="IPR046346">
    <property type="entry name" value="Aminoacid_DH-like_N_sf"/>
</dbReference>
<dbReference type="SUPFAM" id="SSF51735">
    <property type="entry name" value="NAD(P)-binding Rossmann-fold domains"/>
    <property type="match status" value="1"/>
</dbReference>
<name>A0A7H2BIC5_9MICC</name>
<feature type="domain" description="NAD-glutamate dehydrogenase catalytic" evidence="1">
    <location>
        <begin position="204"/>
        <end position="698"/>
    </location>
</feature>
<dbReference type="Proteomes" id="UP000516421">
    <property type="component" value="Chromosome"/>
</dbReference>
<dbReference type="InterPro" id="IPR048381">
    <property type="entry name" value="GDH_C"/>
</dbReference>
<organism evidence="3 4">
    <name type="scientific">Rothia amarae</name>
    <dbReference type="NCBI Taxonomy" id="169480"/>
    <lineage>
        <taxon>Bacteria</taxon>
        <taxon>Bacillati</taxon>
        <taxon>Actinomycetota</taxon>
        <taxon>Actinomycetes</taxon>
        <taxon>Micrococcales</taxon>
        <taxon>Micrococcaceae</taxon>
        <taxon>Rothia</taxon>
    </lineage>
</organism>
<sequence>MSALPNLSLKPLSQEPELGSADFAALEKLSSSSAPAIVKAPSQGTLRLYLSQPQSIAVVLPLLAHLGISVKNQAAFAVTFEGKDITLFELELEHTDFPQNDRALELAEDALNAVLTQEAEDDELNQLITAQQVSWRTVVVLRAYAAYLAQLGVKPTTKTIAGYYLNYPELTASFIEYFHTSFDPELDLDRQERLDHREELADRIEKQMGEITDAATEQFFSHLLEVMQATVRTNLFQNKETVAFKLRPQEISCAPAPRPLWEIWVYSPKVEGTHLRFGMVSRGGLRWSDRPLDFRTEILGLVKAQRTKNAVIIPNGSKGGFFPKGLPDRDAEKELYAQMGVDAYKLFIGSLLDVTDNLVSENGEEKIVHPDNVVILDGPDHYLVVAADKGTATFSDTANSLSLERGFWLGDAFASGGSVGFDHKDMGITARGAWESVKRHFASFGKDIQTEDFTMVGIGGMAGDVFGNGVLLSPHIRLVAAFDSRHIFIDPNPDAQTTFAERERLFNLPRAYWTDYNRELISEGGGVFNRSDKTIEINEQIRQALGIEDEVSELTPAELIRAIIAAPVDLLYTGGTGTYVRSSSETDADVRDSTNDSMRITAPELRVKVVGEGGNLGLTQRARIEAARHGVLLNTDAVDNSAGVETSDHEVNLKILVDRLVDAGEISKDERAALIEEQVEEVAQQVLRSNIDQNILLQAERLGTRPTNSAATRFIKFLSNNAGLDRDVEFLPTNDELAERRDNKERLTSPELSVLTAYSKLWLTQTLIDENFGQDRWLEPVLQEYFPSAVREKYGKHFWSHPLRREIIATKVANEVVDTAGIVFVFRVVEETGASVSTVVRSFLAVSAIFGLKDAMQQVRELAPTTDPDVWRSLVYGIQRFTDRAVRKVVQEGTLARAEVSGEIEGVMESFINRFSQVQSLCGHLESFLGGKLLERVRDNQRAVNRWGVDGALADLWAEVWEQIALVDIVSIAEQTGWSTERVAPLYFALYERFNASNTMIAITELPRVGRWESIARASLRSDLYEALTALTCKLIGFAEENGKAQPETFAQAMKLVREWEKVTPLQAPAIRRLTQEISEFINLYAAGSRRADSATISVAVRTLREIAY</sequence>
<dbReference type="GO" id="GO:0004352">
    <property type="term" value="F:glutamate dehydrogenase (NAD+) activity"/>
    <property type="evidence" value="ECO:0007669"/>
    <property type="project" value="InterPro"/>
</dbReference>
<evidence type="ECO:0000313" key="4">
    <source>
        <dbReference type="Proteomes" id="UP000516421"/>
    </source>
</evidence>
<evidence type="ECO:0000313" key="3">
    <source>
        <dbReference type="EMBL" id="QNV39421.1"/>
    </source>
</evidence>
<dbReference type="EMBL" id="CP061538">
    <property type="protein sequence ID" value="QNV39421.1"/>
    <property type="molecule type" value="Genomic_DNA"/>
</dbReference>
<dbReference type="GO" id="GO:0006538">
    <property type="term" value="P:L-glutamate catabolic process"/>
    <property type="evidence" value="ECO:0007669"/>
    <property type="project" value="InterPro"/>
</dbReference>
<evidence type="ECO:0000259" key="2">
    <source>
        <dbReference type="Pfam" id="PF21074"/>
    </source>
</evidence>
<dbReference type="InterPro" id="IPR007780">
    <property type="entry name" value="NAD_Glu_DH_bac"/>
</dbReference>
<proteinExistence type="predicted"/>
<dbReference type="InterPro" id="IPR028971">
    <property type="entry name" value="NAD-GDH_cat"/>
</dbReference>
<dbReference type="Pfam" id="PF21074">
    <property type="entry name" value="GDH_C"/>
    <property type="match status" value="1"/>
</dbReference>
<reference evidence="3 4" key="1">
    <citation type="submission" date="2020-09" db="EMBL/GenBank/DDBJ databases">
        <title>Investigation of environmental microbe.</title>
        <authorList>
            <person name="Ou Y."/>
            <person name="Kang Q."/>
        </authorList>
    </citation>
    <scope>NUCLEOTIDE SEQUENCE [LARGE SCALE GENOMIC DNA]</scope>
    <source>
        <strain evidence="3 4">KJZ-9</strain>
    </source>
</reference>
<dbReference type="InterPro" id="IPR049056">
    <property type="entry name" value="NAD_Glu_DH_HM3"/>
</dbReference>
<feature type="domain" description="NAD-specific glutamate dehydrogenase C-terminal" evidence="2">
    <location>
        <begin position="745"/>
        <end position="1105"/>
    </location>
</feature>
<accession>A0A7H2BIC5</accession>
<evidence type="ECO:0000259" key="1">
    <source>
        <dbReference type="Pfam" id="PF05088"/>
    </source>
</evidence>
<dbReference type="PANTHER" id="PTHR43403">
    <property type="entry name" value="NAD-SPECIFIC GLUTAMATE DEHYDROGENASE"/>
    <property type="match status" value="1"/>
</dbReference>